<keyword evidence="1" id="KW-0597">Phosphoprotein</keyword>
<dbReference type="SMART" id="SM00448">
    <property type="entry name" value="REC"/>
    <property type="match status" value="1"/>
</dbReference>
<organism evidence="4 5">
    <name type="scientific">Rufibacter latericius</name>
    <dbReference type="NCBI Taxonomy" id="2487040"/>
    <lineage>
        <taxon>Bacteria</taxon>
        <taxon>Pseudomonadati</taxon>
        <taxon>Bacteroidota</taxon>
        <taxon>Cytophagia</taxon>
        <taxon>Cytophagales</taxon>
        <taxon>Hymenobacteraceae</taxon>
        <taxon>Rufibacter</taxon>
    </lineage>
</organism>
<dbReference type="EMBL" id="RJJD01000002">
    <property type="protein sequence ID" value="RNI30661.1"/>
    <property type="molecule type" value="Genomic_DNA"/>
</dbReference>
<dbReference type="InterPro" id="IPR050595">
    <property type="entry name" value="Bact_response_regulator"/>
</dbReference>
<comment type="caution">
    <text evidence="2">Lacks conserved residue(s) required for the propagation of feature annotation.</text>
</comment>
<dbReference type="PANTHER" id="PTHR44591:SF3">
    <property type="entry name" value="RESPONSE REGULATORY DOMAIN-CONTAINING PROTEIN"/>
    <property type="match status" value="1"/>
</dbReference>
<sequence>MKKFKKVLLVENDPVSVYLTSTLLERMDIAEEILVARTGMEAYQLVLDYNKTGCCPDLLLVNIQVPILDGFGLLKALKQLELACTPRTVLFSSSISRKDLDQAKEYQIEDIHHKPLTTRTLNKILAQDSQATSPDK</sequence>
<dbReference type="RefSeq" id="WP_123125876.1">
    <property type="nucleotide sequence ID" value="NZ_RJJD01000002.1"/>
</dbReference>
<dbReference type="SUPFAM" id="SSF52172">
    <property type="entry name" value="CheY-like"/>
    <property type="match status" value="1"/>
</dbReference>
<comment type="caution">
    <text evidence="4">The sequence shown here is derived from an EMBL/GenBank/DDBJ whole genome shotgun (WGS) entry which is preliminary data.</text>
</comment>
<dbReference type="PANTHER" id="PTHR44591">
    <property type="entry name" value="STRESS RESPONSE REGULATOR PROTEIN 1"/>
    <property type="match status" value="1"/>
</dbReference>
<dbReference type="AlphaFoldDB" id="A0A3M9MYN6"/>
<reference evidence="4 5" key="1">
    <citation type="submission" date="2018-11" db="EMBL/GenBank/DDBJ databases">
        <title>Rufibacter latericius sp. nov., isolated from water in Baiyang Lake.</title>
        <authorList>
            <person name="Yang Y."/>
        </authorList>
    </citation>
    <scope>NUCLEOTIDE SEQUENCE [LARGE SCALE GENOMIC DNA]</scope>
    <source>
        <strain evidence="4 5">R-22-1c-1</strain>
    </source>
</reference>
<keyword evidence="5" id="KW-1185">Reference proteome</keyword>
<evidence type="ECO:0000256" key="1">
    <source>
        <dbReference type="ARBA" id="ARBA00022553"/>
    </source>
</evidence>
<dbReference type="Gene3D" id="3.40.50.2300">
    <property type="match status" value="1"/>
</dbReference>
<dbReference type="GO" id="GO:0000160">
    <property type="term" value="P:phosphorelay signal transduction system"/>
    <property type="evidence" value="ECO:0007669"/>
    <property type="project" value="InterPro"/>
</dbReference>
<name>A0A3M9MYN6_9BACT</name>
<evidence type="ECO:0000313" key="5">
    <source>
        <dbReference type="Proteomes" id="UP000272117"/>
    </source>
</evidence>
<dbReference type="Pfam" id="PF00072">
    <property type="entry name" value="Response_reg"/>
    <property type="match status" value="1"/>
</dbReference>
<dbReference type="InterPro" id="IPR011006">
    <property type="entry name" value="CheY-like_superfamily"/>
</dbReference>
<dbReference type="InterPro" id="IPR001789">
    <property type="entry name" value="Sig_transdc_resp-reg_receiver"/>
</dbReference>
<accession>A0A3M9MYN6</accession>
<evidence type="ECO:0000256" key="2">
    <source>
        <dbReference type="PROSITE-ProRule" id="PRU00169"/>
    </source>
</evidence>
<evidence type="ECO:0000259" key="3">
    <source>
        <dbReference type="PROSITE" id="PS50110"/>
    </source>
</evidence>
<dbReference type="OrthoDB" id="1524091at2"/>
<dbReference type="Proteomes" id="UP000272117">
    <property type="component" value="Unassembled WGS sequence"/>
</dbReference>
<proteinExistence type="predicted"/>
<evidence type="ECO:0000313" key="4">
    <source>
        <dbReference type="EMBL" id="RNI30661.1"/>
    </source>
</evidence>
<feature type="domain" description="Response regulatory" evidence="3">
    <location>
        <begin position="6"/>
        <end position="129"/>
    </location>
</feature>
<protein>
    <submittedName>
        <fullName evidence="4">Response regulator</fullName>
    </submittedName>
</protein>
<dbReference type="PROSITE" id="PS50110">
    <property type="entry name" value="RESPONSE_REGULATORY"/>
    <property type="match status" value="1"/>
</dbReference>
<gene>
    <name evidence="4" type="ORF">EFB08_05280</name>
</gene>